<feature type="compositionally biased region" description="Low complexity" evidence="4">
    <location>
        <begin position="945"/>
        <end position="973"/>
    </location>
</feature>
<feature type="region of interest" description="Disordered" evidence="4">
    <location>
        <begin position="541"/>
        <end position="578"/>
    </location>
</feature>
<dbReference type="GO" id="GO:0005737">
    <property type="term" value="C:cytoplasm"/>
    <property type="evidence" value="ECO:0000318"/>
    <property type="project" value="GO_Central"/>
</dbReference>
<feature type="compositionally biased region" description="Low complexity" evidence="4">
    <location>
        <begin position="885"/>
        <end position="923"/>
    </location>
</feature>
<feature type="region of interest" description="Disordered" evidence="4">
    <location>
        <begin position="618"/>
        <end position="653"/>
    </location>
</feature>
<evidence type="ECO:0000256" key="2">
    <source>
        <dbReference type="ARBA" id="ARBA00022737"/>
    </source>
</evidence>
<dbReference type="RefSeq" id="XP_001695877.2">
    <property type="nucleotide sequence ID" value="XM_001695825.2"/>
</dbReference>
<dbReference type="GO" id="GO:0051017">
    <property type="term" value="P:actin filament bundle assembly"/>
    <property type="evidence" value="ECO:0000318"/>
    <property type="project" value="GO_Central"/>
</dbReference>
<evidence type="ECO:0000256" key="3">
    <source>
        <dbReference type="ARBA" id="ARBA00023203"/>
    </source>
</evidence>
<feature type="domain" description="Calponin-homology (CH)" evidence="5">
    <location>
        <begin position="759"/>
        <end position="872"/>
    </location>
</feature>
<dbReference type="GO" id="GO:0051639">
    <property type="term" value="P:actin filament network formation"/>
    <property type="evidence" value="ECO:0000318"/>
    <property type="project" value="GO_Central"/>
</dbReference>
<proteinExistence type="predicted"/>
<dbReference type="PROSITE" id="PS50021">
    <property type="entry name" value="CH"/>
    <property type="match status" value="1"/>
</dbReference>
<dbReference type="PANTHER" id="PTHR19961">
    <property type="entry name" value="FIMBRIN/PLASTIN"/>
    <property type="match status" value="1"/>
</dbReference>
<protein>
    <recommendedName>
        <fullName evidence="5">Calponin-homology (CH) domain-containing protein</fullName>
    </recommendedName>
</protein>
<feature type="region of interest" description="Disordered" evidence="4">
    <location>
        <begin position="878"/>
        <end position="977"/>
    </location>
</feature>
<feature type="compositionally biased region" description="Gly residues" evidence="4">
    <location>
        <begin position="924"/>
        <end position="934"/>
    </location>
</feature>
<dbReference type="InterPro" id="IPR001715">
    <property type="entry name" value="CH_dom"/>
</dbReference>
<feature type="compositionally biased region" description="Low complexity" evidence="4">
    <location>
        <begin position="1"/>
        <end position="14"/>
    </location>
</feature>
<name>A0A2K3CV61_CHLRE</name>
<dbReference type="FunCoup" id="A0A2K3CV61">
    <property type="interactions" value="1489"/>
</dbReference>
<evidence type="ECO:0000256" key="4">
    <source>
        <dbReference type="SAM" id="MobiDB-lite"/>
    </source>
</evidence>
<feature type="compositionally biased region" description="Pro residues" evidence="4">
    <location>
        <begin position="88"/>
        <end position="105"/>
    </location>
</feature>
<dbReference type="InterPro" id="IPR036872">
    <property type="entry name" value="CH_dom_sf"/>
</dbReference>
<accession>A0A2K3CV61</accession>
<reference evidence="6 7" key="1">
    <citation type="journal article" date="2007" name="Science">
        <title>The Chlamydomonas genome reveals the evolution of key animal and plant functions.</title>
        <authorList>
            <person name="Merchant S.S."/>
            <person name="Prochnik S.E."/>
            <person name="Vallon O."/>
            <person name="Harris E.H."/>
            <person name="Karpowicz S.J."/>
            <person name="Witman G.B."/>
            <person name="Terry A."/>
            <person name="Salamov A."/>
            <person name="Fritz-Laylin L.K."/>
            <person name="Marechal-Drouard L."/>
            <person name="Marshall W.F."/>
            <person name="Qu L.H."/>
            <person name="Nelson D.R."/>
            <person name="Sanderfoot A.A."/>
            <person name="Spalding M.H."/>
            <person name="Kapitonov V.V."/>
            <person name="Ren Q."/>
            <person name="Ferris P."/>
            <person name="Lindquist E."/>
            <person name="Shapiro H."/>
            <person name="Lucas S.M."/>
            <person name="Grimwood J."/>
            <person name="Schmutz J."/>
            <person name="Cardol P."/>
            <person name="Cerutti H."/>
            <person name="Chanfreau G."/>
            <person name="Chen C.L."/>
            <person name="Cognat V."/>
            <person name="Croft M.T."/>
            <person name="Dent R."/>
            <person name="Dutcher S."/>
            <person name="Fernandez E."/>
            <person name="Fukuzawa H."/>
            <person name="Gonzalez-Ballester D."/>
            <person name="Gonzalez-Halphen D."/>
            <person name="Hallmann A."/>
            <person name="Hanikenne M."/>
            <person name="Hippler M."/>
            <person name="Inwood W."/>
            <person name="Jabbari K."/>
            <person name="Kalanon M."/>
            <person name="Kuras R."/>
            <person name="Lefebvre P.A."/>
            <person name="Lemaire S.D."/>
            <person name="Lobanov A.V."/>
            <person name="Lohr M."/>
            <person name="Manuell A."/>
            <person name="Meier I."/>
            <person name="Mets L."/>
            <person name="Mittag M."/>
            <person name="Mittelmeier T."/>
            <person name="Moroney J.V."/>
            <person name="Moseley J."/>
            <person name="Napoli C."/>
            <person name="Nedelcu A.M."/>
            <person name="Niyogi K."/>
            <person name="Novoselov S.V."/>
            <person name="Paulsen I.T."/>
            <person name="Pazour G."/>
            <person name="Purton S."/>
            <person name="Ral J.P."/>
            <person name="Riano-Pachon D.M."/>
            <person name="Riekhof W."/>
            <person name="Rymarquis L."/>
            <person name="Schroda M."/>
            <person name="Stern D."/>
            <person name="Umen J."/>
            <person name="Willows R."/>
            <person name="Wilson N."/>
            <person name="Zimmer S.L."/>
            <person name="Allmer J."/>
            <person name="Balk J."/>
            <person name="Bisova K."/>
            <person name="Chen C.J."/>
            <person name="Elias M."/>
            <person name="Gendler K."/>
            <person name="Hauser C."/>
            <person name="Lamb M.R."/>
            <person name="Ledford H."/>
            <person name="Long J.C."/>
            <person name="Minagawa J."/>
            <person name="Page M.D."/>
            <person name="Pan J."/>
            <person name="Pootakham W."/>
            <person name="Roje S."/>
            <person name="Rose A."/>
            <person name="Stahlberg E."/>
            <person name="Terauchi A.M."/>
            <person name="Yang P."/>
            <person name="Ball S."/>
            <person name="Bowler C."/>
            <person name="Dieckmann C.L."/>
            <person name="Gladyshev V.N."/>
            <person name="Green P."/>
            <person name="Jorgensen R."/>
            <person name="Mayfield S."/>
            <person name="Mueller-Roeber B."/>
            <person name="Rajamani S."/>
            <person name="Sayre R.T."/>
            <person name="Brokstein P."/>
            <person name="Dubchak I."/>
            <person name="Goodstein D."/>
            <person name="Hornick L."/>
            <person name="Huang Y.W."/>
            <person name="Jhaveri J."/>
            <person name="Luo Y."/>
            <person name="Martinez D."/>
            <person name="Ngau W.C."/>
            <person name="Otillar B."/>
            <person name="Poliakov A."/>
            <person name="Porter A."/>
            <person name="Szajkowski L."/>
            <person name="Werner G."/>
            <person name="Zhou K."/>
            <person name="Grigoriev I.V."/>
            <person name="Rokhsar D.S."/>
            <person name="Grossman A.R."/>
        </authorList>
    </citation>
    <scope>NUCLEOTIDE SEQUENCE [LARGE SCALE GENOMIC DNA]</scope>
    <source>
        <strain evidence="7">CC-503</strain>
    </source>
</reference>
<sequence length="1136" mass="113743">MSSLLLGLLRSPASSRRRAKEKAPAAENELVEKHTEGVELKPLSLTPRTAYADEPTSPKELGLGPLPQVKSALEVAEPLEVAAVSARSPPPVAEPLPVQPQPPASHWPESAESRFVLRYLSASHDASVDISPLIRTGFLLCKLLSAAIPGSLDERAINTGSGSAATSPRSGVGAAGGGGGRAAGAAAEVVIGVSGGAGGADGAAQPGAAWAGEVAAACRPGALGRLTAEEAEENCQLCRSCATAQGCDVAGIAPEALQAGEAGAVTEFVLEVLRQSAVQALPPGQRQWLVPPPQPAPTALVTAGPRARARAGGAAAGAGAHAAVSGTSSALAEAPLAATTAPGPGPAQAAPHAAPCGTTAARRAVSGLEHWAAFRLAGAPGGSADGAQEQVQEPDVGAGAAVDGAALLATPAAWSRLAGCVWSAQEAMQAPVPGPGQGQGSGLAAAEQPGAAAGKASELGDGGCAENEWEAAATALDRALRAALPAPPCGACAPALPPLRPEYLRSAHAGLRSALLAHVLLASTSAAASAAASTAVASATEGQARCGVEGQDAEGATGRHSEQAPVQQEAGGDLVSGPLSCPLSLGEGGFDGAASADSGAVSPSAAAVSASATATAAAVMQPPPASPAPPLPADARQRQTSGGGGAAAGVWGGHPHLRGVRSLGPHVLGPHVLGPPADMLSEHNKLVAWEHQQRQLRRQQRSMGSGGAGDGGPVGEGAAGDGFGGGGGGGGGGVAKAGSRSVSRSELWGGEAEDLEGDSQEERVLRLWLNSLDPGRLHVGSLFDREVATGWPLLLALDAIQPGCVTWADTFRPPFKEKLHKILSVQNCNQVVALCGGRLGLPHLVNIGGLDLALGQRRATLSLVFQMMHHHTGMVLGLLAPSPTPTTTSASPTPRSPSAAGASSPASALPQPAHAPSGQPRGAWGVGSSSGGGSSAASPRHTHLQHPQQQQQLQHQLQHHFQQGQQGQQGQWHGHPRQHVEVEKAVIAWANAKLTAAAEAAEAAGAANGSSAAEGKVEDEASNAVAPAAVAVAPTMPFTPLSGFSDPRLAEGQVLLQLLAAISPRAVSAKYVLPGHDAGERESNAKYLLSCARKIGCVIFLGWEDVLSARPRLLLLLLASFMAHDRKREAAAGFIQ</sequence>
<dbReference type="EMBL" id="CM008977">
    <property type="protein sequence ID" value="PNW72166.1"/>
    <property type="molecule type" value="Genomic_DNA"/>
</dbReference>
<dbReference type="GO" id="GO:0032432">
    <property type="term" value="C:actin filament bundle"/>
    <property type="evidence" value="ECO:0000318"/>
    <property type="project" value="GO_Central"/>
</dbReference>
<feature type="compositionally biased region" description="Polar residues" evidence="4">
    <location>
        <begin position="159"/>
        <end position="169"/>
    </location>
</feature>
<evidence type="ECO:0000313" key="7">
    <source>
        <dbReference type="Proteomes" id="UP000006906"/>
    </source>
</evidence>
<feature type="region of interest" description="Disordered" evidence="4">
    <location>
        <begin position="88"/>
        <end position="108"/>
    </location>
</feature>
<dbReference type="CDD" id="cd21220">
    <property type="entry name" value="CH_PLS_FIM_rpt4"/>
    <property type="match status" value="1"/>
</dbReference>
<dbReference type="GO" id="GO:0051015">
    <property type="term" value="F:actin filament binding"/>
    <property type="evidence" value="ECO:0000318"/>
    <property type="project" value="GO_Central"/>
</dbReference>
<feature type="region of interest" description="Disordered" evidence="4">
    <location>
        <begin position="159"/>
        <end position="178"/>
    </location>
</feature>
<dbReference type="KEGG" id="cre:CHLRE_16g679650v5"/>
<dbReference type="InterPro" id="IPR039959">
    <property type="entry name" value="Fimbrin/Plastin"/>
</dbReference>
<feature type="region of interest" description="Disordered" evidence="4">
    <location>
        <begin position="692"/>
        <end position="738"/>
    </location>
</feature>
<organism evidence="6 7">
    <name type="scientific">Chlamydomonas reinhardtii</name>
    <name type="common">Chlamydomonas smithii</name>
    <dbReference type="NCBI Taxonomy" id="3055"/>
    <lineage>
        <taxon>Eukaryota</taxon>
        <taxon>Viridiplantae</taxon>
        <taxon>Chlorophyta</taxon>
        <taxon>core chlorophytes</taxon>
        <taxon>Chlorophyceae</taxon>
        <taxon>CS clade</taxon>
        <taxon>Chlamydomonadales</taxon>
        <taxon>Chlamydomonadaceae</taxon>
        <taxon>Chlamydomonas</taxon>
    </lineage>
</organism>
<keyword evidence="2" id="KW-0677">Repeat</keyword>
<dbReference type="InParanoid" id="A0A2K3CV61"/>
<dbReference type="Gene3D" id="1.10.418.10">
    <property type="entry name" value="Calponin-like domain"/>
    <property type="match status" value="3"/>
</dbReference>
<dbReference type="PANTHER" id="PTHR19961:SF18">
    <property type="entry name" value="FI19014P1"/>
    <property type="match status" value="1"/>
</dbReference>
<gene>
    <name evidence="6" type="ORF">CHLRE_16g679650v5</name>
</gene>
<dbReference type="GO" id="GO:0005884">
    <property type="term" value="C:actin filament"/>
    <property type="evidence" value="ECO:0000318"/>
    <property type="project" value="GO_Central"/>
</dbReference>
<dbReference type="Proteomes" id="UP000006906">
    <property type="component" value="Chromosome 16"/>
</dbReference>
<dbReference type="ExpressionAtlas" id="A0A2K3CV61">
    <property type="expression patterns" value="baseline"/>
</dbReference>
<dbReference type="OMA" id="CAENEWE"/>
<dbReference type="STRING" id="3055.A0A2K3CV61"/>
<feature type="compositionally biased region" description="Gly residues" evidence="4">
    <location>
        <begin position="704"/>
        <end position="735"/>
    </location>
</feature>
<dbReference type="PaxDb" id="3055-EDP01214"/>
<evidence type="ECO:0000256" key="1">
    <source>
        <dbReference type="ARBA" id="ARBA00011385"/>
    </source>
</evidence>
<feature type="compositionally biased region" description="Gly residues" evidence="4">
    <location>
        <begin position="641"/>
        <end position="652"/>
    </location>
</feature>
<feature type="region of interest" description="Disordered" evidence="4">
    <location>
        <begin position="431"/>
        <end position="461"/>
    </location>
</feature>
<dbReference type="OrthoDB" id="431378at2759"/>
<keyword evidence="7" id="KW-1185">Reference proteome</keyword>
<evidence type="ECO:0000313" key="6">
    <source>
        <dbReference type="EMBL" id="PNW72166.1"/>
    </source>
</evidence>
<feature type="compositionally biased region" description="Pro residues" evidence="4">
    <location>
        <begin position="621"/>
        <end position="632"/>
    </location>
</feature>
<dbReference type="Pfam" id="PF00307">
    <property type="entry name" value="CH"/>
    <property type="match status" value="2"/>
</dbReference>
<evidence type="ECO:0000259" key="5">
    <source>
        <dbReference type="PROSITE" id="PS50021"/>
    </source>
</evidence>
<dbReference type="CDD" id="cd21219">
    <property type="entry name" value="CH_PLS_FIM_rpt3"/>
    <property type="match status" value="1"/>
</dbReference>
<feature type="compositionally biased region" description="Basic and acidic residues" evidence="4">
    <location>
        <begin position="30"/>
        <end position="39"/>
    </location>
</feature>
<dbReference type="SUPFAM" id="SSF47576">
    <property type="entry name" value="Calponin-homology domain, CH-domain"/>
    <property type="match status" value="2"/>
</dbReference>
<dbReference type="Gramene" id="PNW72166">
    <property type="protein sequence ID" value="PNW72166"/>
    <property type="gene ID" value="CHLRE_16g679650v5"/>
</dbReference>
<dbReference type="GeneID" id="5721541"/>
<dbReference type="AlphaFoldDB" id="A0A2K3CV61"/>
<feature type="region of interest" description="Disordered" evidence="4">
    <location>
        <begin position="1"/>
        <end position="65"/>
    </location>
</feature>
<comment type="subunit">
    <text evidence="1">Interacts with F-actin.</text>
</comment>
<keyword evidence="3" id="KW-0009">Actin-binding</keyword>
<feature type="compositionally biased region" description="Low complexity" evidence="4">
    <location>
        <begin position="442"/>
        <end position="456"/>
    </location>
</feature>
<dbReference type="SMART" id="SM00033">
    <property type="entry name" value="CH"/>
    <property type="match status" value="2"/>
</dbReference>